<protein>
    <submittedName>
        <fullName evidence="2">Glycosyl transferases group 1</fullName>
    </submittedName>
</protein>
<evidence type="ECO:0000313" key="3">
    <source>
        <dbReference type="Proteomes" id="UP000199468"/>
    </source>
</evidence>
<dbReference type="GO" id="GO:0016740">
    <property type="term" value="F:transferase activity"/>
    <property type="evidence" value="ECO:0007669"/>
    <property type="project" value="UniProtKB-KW"/>
</dbReference>
<organism evidence="2 3">
    <name type="scientific">Bosea robiniae</name>
    <dbReference type="NCBI Taxonomy" id="1036780"/>
    <lineage>
        <taxon>Bacteria</taxon>
        <taxon>Pseudomonadati</taxon>
        <taxon>Pseudomonadota</taxon>
        <taxon>Alphaproteobacteria</taxon>
        <taxon>Hyphomicrobiales</taxon>
        <taxon>Boseaceae</taxon>
        <taxon>Bosea</taxon>
    </lineage>
</organism>
<evidence type="ECO:0000313" key="2">
    <source>
        <dbReference type="EMBL" id="SDF21567.1"/>
    </source>
</evidence>
<comment type="caution">
    <text evidence="2">The sequence shown here is derived from an EMBL/GenBank/DDBJ whole genome shotgun (WGS) entry which is preliminary data.</text>
</comment>
<proteinExistence type="predicted"/>
<gene>
    <name evidence="2" type="ORF">SAMN05421844_10176</name>
</gene>
<feature type="domain" description="Glycosyl transferase family 1" evidence="1">
    <location>
        <begin position="199"/>
        <end position="360"/>
    </location>
</feature>
<dbReference type="Pfam" id="PF00534">
    <property type="entry name" value="Glycos_transf_1"/>
    <property type="match status" value="1"/>
</dbReference>
<dbReference type="PANTHER" id="PTHR12526">
    <property type="entry name" value="GLYCOSYLTRANSFERASE"/>
    <property type="match status" value="1"/>
</dbReference>
<keyword evidence="2" id="KW-0808">Transferase</keyword>
<sequence>MMLGSLLSAAGRPGTAADARPGAPRAVAVLIGQLSQGGSERQLYMFLAHCDRTRWTPTVYVSGQLGFWEAPIRALGIPVVLLAGGRIAKMAQLRAACVAQGATCFFSWSSYTNAFGLALAGTGIQRVGSFRNALFADLPTRLRSVWAWASLAGVSTAICNSRDTFEQLSSRGTSKPKAAYVPNGVETPSPSEVAALRAQWRGRLGLQEDTVLIVGVGRLVSQKRFDRFLDIIGKVKTDGPVQAVIAGENLGCRGDLERQIEALGLQNIVRLVGAVPDARELICAADIFLLTSDYEGTPNVVLEAMAAGKPCVATRVNGVGELIEDGATGFTATQDTTELAQHVSRLVADPELRRRVGQAACAAVEEARSPVEIARELWSFCEQPT</sequence>
<dbReference type="InterPro" id="IPR001296">
    <property type="entry name" value="Glyco_trans_1"/>
</dbReference>
<accession>A0ABY0NBT1</accession>
<keyword evidence="3" id="KW-1185">Reference proteome</keyword>
<name>A0ABY0NBT1_9HYPH</name>
<dbReference type="Proteomes" id="UP000199468">
    <property type="component" value="Unassembled WGS sequence"/>
</dbReference>
<reference evidence="2 3" key="1">
    <citation type="submission" date="2016-10" db="EMBL/GenBank/DDBJ databases">
        <authorList>
            <person name="Varghese N."/>
            <person name="Submissions S."/>
        </authorList>
    </citation>
    <scope>NUCLEOTIDE SEQUENCE [LARGE SCALE GENOMIC DNA]</scope>
    <source>
        <strain evidence="2 3">DSM 26672</strain>
    </source>
</reference>
<dbReference type="Gene3D" id="3.40.50.2000">
    <property type="entry name" value="Glycogen Phosphorylase B"/>
    <property type="match status" value="2"/>
</dbReference>
<dbReference type="EMBL" id="FNBZ01000001">
    <property type="protein sequence ID" value="SDF21567.1"/>
    <property type="molecule type" value="Genomic_DNA"/>
</dbReference>
<dbReference type="SUPFAM" id="SSF53756">
    <property type="entry name" value="UDP-Glycosyltransferase/glycogen phosphorylase"/>
    <property type="match status" value="1"/>
</dbReference>
<evidence type="ECO:0000259" key="1">
    <source>
        <dbReference type="Pfam" id="PF00534"/>
    </source>
</evidence>
<dbReference type="RefSeq" id="WP_091855375.1">
    <property type="nucleotide sequence ID" value="NZ_FNBZ01000001.1"/>
</dbReference>